<evidence type="ECO:0008006" key="6">
    <source>
        <dbReference type="Google" id="ProtNLM"/>
    </source>
</evidence>
<evidence type="ECO:0000256" key="2">
    <source>
        <dbReference type="ARBA" id="ARBA00022679"/>
    </source>
</evidence>
<dbReference type="EMBL" id="LCRX01000013">
    <property type="protein sequence ID" value="KKW41869.1"/>
    <property type="molecule type" value="Genomic_DNA"/>
</dbReference>
<dbReference type="GO" id="GO:0032259">
    <property type="term" value="P:methylation"/>
    <property type="evidence" value="ECO:0007669"/>
    <property type="project" value="UniProtKB-KW"/>
</dbReference>
<dbReference type="PANTHER" id="PTHR43464:SF19">
    <property type="entry name" value="UBIQUINONE BIOSYNTHESIS O-METHYLTRANSFERASE, MITOCHONDRIAL"/>
    <property type="match status" value="1"/>
</dbReference>
<organism evidence="4 5">
    <name type="scientific">Candidatus Magasanikbacteria bacterium GW2011_GWA2_56_11</name>
    <dbReference type="NCBI Taxonomy" id="1619044"/>
    <lineage>
        <taxon>Bacteria</taxon>
        <taxon>Candidatus Magasanikiibacteriota</taxon>
    </lineage>
</organism>
<sequence length="259" mass="28426">MKFIFFPTSPVGTYNEYQYKDFLQRESDPYAQAKYRVVLEYLRDRPGATILNAGCGSGELSFLLAAAGHSVVGIDPGAEYIALAAAGAAERGCLGRCSFRVSSIAEFAAGNKFDCVVATDVLEHIENDAAALDQLLNLLRPGGSLIITVPALPALFGYHDELLGHFRRYTRSSLRALLDARPVLEVKKIRYFGFTLLPVCWLFSRYLRRPYPAASLSGRSVSVRQIILRLLLAFDRTVPMPLGTSLISLAVKTGEKTAD</sequence>
<evidence type="ECO:0000313" key="5">
    <source>
        <dbReference type="Proteomes" id="UP000033870"/>
    </source>
</evidence>
<proteinExistence type="predicted"/>
<keyword evidence="2" id="KW-0808">Transferase</keyword>
<dbReference type="CDD" id="cd02440">
    <property type="entry name" value="AdoMet_MTases"/>
    <property type="match status" value="1"/>
</dbReference>
<dbReference type="InterPro" id="IPR029063">
    <property type="entry name" value="SAM-dependent_MTases_sf"/>
</dbReference>
<protein>
    <recommendedName>
        <fullName evidence="6">Methyltransferase type 11</fullName>
    </recommendedName>
</protein>
<keyword evidence="1" id="KW-0489">Methyltransferase</keyword>
<dbReference type="Pfam" id="PF13489">
    <property type="entry name" value="Methyltransf_23"/>
    <property type="match status" value="1"/>
</dbReference>
<dbReference type="GO" id="GO:0008168">
    <property type="term" value="F:methyltransferase activity"/>
    <property type="evidence" value="ECO:0007669"/>
    <property type="project" value="UniProtKB-KW"/>
</dbReference>
<dbReference type="Gene3D" id="3.40.50.150">
    <property type="entry name" value="Vaccinia Virus protein VP39"/>
    <property type="match status" value="1"/>
</dbReference>
<accession>A0A0G2B8T4</accession>
<dbReference type="AlphaFoldDB" id="A0A0G2B8T4"/>
<reference evidence="4 5" key="1">
    <citation type="journal article" date="2015" name="Nature">
        <title>rRNA introns, odd ribosomes, and small enigmatic genomes across a large radiation of phyla.</title>
        <authorList>
            <person name="Brown C.T."/>
            <person name="Hug L.A."/>
            <person name="Thomas B.C."/>
            <person name="Sharon I."/>
            <person name="Castelle C.J."/>
            <person name="Singh A."/>
            <person name="Wilkins M.J."/>
            <person name="Williams K.H."/>
            <person name="Banfield J.F."/>
        </authorList>
    </citation>
    <scope>NUCLEOTIDE SEQUENCE [LARGE SCALE GENOMIC DNA]</scope>
</reference>
<dbReference type="Proteomes" id="UP000033870">
    <property type="component" value="Unassembled WGS sequence"/>
</dbReference>
<keyword evidence="3" id="KW-0949">S-adenosyl-L-methionine</keyword>
<evidence type="ECO:0000313" key="4">
    <source>
        <dbReference type="EMBL" id="KKW41869.1"/>
    </source>
</evidence>
<evidence type="ECO:0000256" key="3">
    <source>
        <dbReference type="ARBA" id="ARBA00022691"/>
    </source>
</evidence>
<evidence type="ECO:0000256" key="1">
    <source>
        <dbReference type="ARBA" id="ARBA00022603"/>
    </source>
</evidence>
<dbReference type="PANTHER" id="PTHR43464">
    <property type="entry name" value="METHYLTRANSFERASE"/>
    <property type="match status" value="1"/>
</dbReference>
<dbReference type="SUPFAM" id="SSF53335">
    <property type="entry name" value="S-adenosyl-L-methionine-dependent methyltransferases"/>
    <property type="match status" value="1"/>
</dbReference>
<comment type="caution">
    <text evidence="4">The sequence shown here is derived from an EMBL/GenBank/DDBJ whole genome shotgun (WGS) entry which is preliminary data.</text>
</comment>
<name>A0A0G2B8T4_9BACT</name>
<dbReference type="STRING" id="1619044.UY92_C0013G0068"/>
<gene>
    <name evidence="4" type="ORF">UY92_C0013G0068</name>
</gene>